<evidence type="ECO:0000256" key="1">
    <source>
        <dbReference type="ARBA" id="ARBA00004196"/>
    </source>
</evidence>
<dbReference type="RefSeq" id="WP_205121002.1">
    <property type="nucleotide sequence ID" value="NZ_JAFBCM010000001.1"/>
</dbReference>
<feature type="chain" id="PRO_5045809446" evidence="5">
    <location>
        <begin position="23"/>
        <end position="325"/>
    </location>
</feature>
<gene>
    <name evidence="7" type="ORF">ACFOUW_33175</name>
</gene>
<comment type="similarity">
    <text evidence="2">Belongs to the bacterial solute-binding protein 8 family.</text>
</comment>
<evidence type="ECO:0000313" key="7">
    <source>
        <dbReference type="EMBL" id="MFC3765727.1"/>
    </source>
</evidence>
<proteinExistence type="inferred from homology"/>
<dbReference type="Pfam" id="PF01497">
    <property type="entry name" value="Peripla_BP_2"/>
    <property type="match status" value="1"/>
</dbReference>
<protein>
    <submittedName>
        <fullName evidence="7">ABC transporter substrate-binding protein</fullName>
    </submittedName>
</protein>
<reference evidence="8" key="1">
    <citation type="journal article" date="2019" name="Int. J. Syst. Evol. Microbiol.">
        <title>The Global Catalogue of Microorganisms (GCM) 10K type strain sequencing project: providing services to taxonomists for standard genome sequencing and annotation.</title>
        <authorList>
            <consortium name="The Broad Institute Genomics Platform"/>
            <consortium name="The Broad Institute Genome Sequencing Center for Infectious Disease"/>
            <person name="Wu L."/>
            <person name="Ma J."/>
        </authorList>
    </citation>
    <scope>NUCLEOTIDE SEQUENCE [LARGE SCALE GENOMIC DNA]</scope>
    <source>
        <strain evidence="8">CGMCC 4.7241</strain>
    </source>
</reference>
<dbReference type="Gene3D" id="3.40.50.1980">
    <property type="entry name" value="Nitrogenase molybdenum iron protein domain"/>
    <property type="match status" value="2"/>
</dbReference>
<dbReference type="InterPro" id="IPR002491">
    <property type="entry name" value="ABC_transptr_periplasmic_BD"/>
</dbReference>
<keyword evidence="4 5" id="KW-0732">Signal</keyword>
<evidence type="ECO:0000259" key="6">
    <source>
        <dbReference type="PROSITE" id="PS50983"/>
    </source>
</evidence>
<accession>A0ABV7YL67</accession>
<evidence type="ECO:0000256" key="2">
    <source>
        <dbReference type="ARBA" id="ARBA00008814"/>
    </source>
</evidence>
<name>A0ABV7YL67_9ACTN</name>
<dbReference type="Proteomes" id="UP001595699">
    <property type="component" value="Unassembled WGS sequence"/>
</dbReference>
<dbReference type="PROSITE" id="PS50983">
    <property type="entry name" value="FE_B12_PBP"/>
    <property type="match status" value="1"/>
</dbReference>
<dbReference type="SUPFAM" id="SSF53807">
    <property type="entry name" value="Helical backbone' metal receptor"/>
    <property type="match status" value="1"/>
</dbReference>
<dbReference type="InterPro" id="IPR051313">
    <property type="entry name" value="Bact_iron-sidero_bind"/>
</dbReference>
<organism evidence="7 8">
    <name type="scientific">Tenggerimyces flavus</name>
    <dbReference type="NCBI Taxonomy" id="1708749"/>
    <lineage>
        <taxon>Bacteria</taxon>
        <taxon>Bacillati</taxon>
        <taxon>Actinomycetota</taxon>
        <taxon>Actinomycetes</taxon>
        <taxon>Propionibacteriales</taxon>
        <taxon>Nocardioidaceae</taxon>
        <taxon>Tenggerimyces</taxon>
    </lineage>
</organism>
<dbReference type="EMBL" id="JBHRZH010000043">
    <property type="protein sequence ID" value="MFC3765727.1"/>
    <property type="molecule type" value="Genomic_DNA"/>
</dbReference>
<evidence type="ECO:0000313" key="8">
    <source>
        <dbReference type="Proteomes" id="UP001595699"/>
    </source>
</evidence>
<comment type="subcellular location">
    <subcellularLocation>
        <location evidence="1">Cell envelope</location>
    </subcellularLocation>
</comment>
<evidence type="ECO:0000256" key="5">
    <source>
        <dbReference type="SAM" id="SignalP"/>
    </source>
</evidence>
<keyword evidence="3" id="KW-0813">Transport</keyword>
<feature type="signal peptide" evidence="5">
    <location>
        <begin position="1"/>
        <end position="22"/>
    </location>
</feature>
<evidence type="ECO:0000256" key="4">
    <source>
        <dbReference type="ARBA" id="ARBA00022729"/>
    </source>
</evidence>
<feature type="domain" description="Fe/B12 periplasmic-binding" evidence="6">
    <location>
        <begin position="58"/>
        <end position="325"/>
    </location>
</feature>
<comment type="caution">
    <text evidence="7">The sequence shown here is derived from an EMBL/GenBank/DDBJ whole genome shotgun (WGS) entry which is preliminary data.</text>
</comment>
<keyword evidence="8" id="KW-1185">Reference proteome</keyword>
<dbReference type="PANTHER" id="PTHR30532:SF1">
    <property type="entry name" value="IRON(3+)-HYDROXAMATE-BINDING PROTEIN FHUD"/>
    <property type="match status" value="1"/>
</dbReference>
<dbReference type="PANTHER" id="PTHR30532">
    <property type="entry name" value="IRON III DICITRATE-BINDING PERIPLASMIC PROTEIN"/>
    <property type="match status" value="1"/>
</dbReference>
<sequence>MPKFVQPRLLVAAIVAAGLALAGCGRGAETTAAQQDEPKTREVKSDFGNVTIPTNPQHALGMYTTDIDILITLGIPLADSQPIRGDGYTDFPKFFPQEQLDGIKTFHNYPEFNYEAILAAKPDFILNGLGYEKEVVKRLPEIAPTYSIDAFDGSDWREKFEQIATALGRRDAYQKWMDNYQKKVDAVRARLEATKIDPVVAPVTYGMNGKIVANCYGVPCLVFNDLGLRISPLTKGPKGEGTEFSLEELEKLNGIDVAFRSAFPTKTGELQSEAEALKDVASNKIWKNLRFVKNGAYVPFDMEMLYGSPSGHEAFLDVVEKALLD</sequence>
<dbReference type="PROSITE" id="PS51257">
    <property type="entry name" value="PROKAR_LIPOPROTEIN"/>
    <property type="match status" value="1"/>
</dbReference>
<evidence type="ECO:0000256" key="3">
    <source>
        <dbReference type="ARBA" id="ARBA00022448"/>
    </source>
</evidence>